<proteinExistence type="predicted"/>
<comment type="caution">
    <text evidence="1">The sequence shown here is derived from an EMBL/GenBank/DDBJ whole genome shotgun (WGS) entry which is preliminary data.</text>
</comment>
<protein>
    <submittedName>
        <fullName evidence="1">Uncharacterized protein</fullName>
    </submittedName>
</protein>
<evidence type="ECO:0000313" key="1">
    <source>
        <dbReference type="EMBL" id="KAJ8781328.1"/>
    </source>
</evidence>
<name>A0AB34GQ53_ESCRO</name>
<dbReference type="EMBL" id="JAIQCJ010002147">
    <property type="protein sequence ID" value="KAJ8781328.1"/>
    <property type="molecule type" value="Genomic_DNA"/>
</dbReference>
<accession>A0AB34GQ53</accession>
<organism evidence="1 2">
    <name type="scientific">Eschrichtius robustus</name>
    <name type="common">California gray whale</name>
    <name type="synonym">Eschrichtius gibbosus</name>
    <dbReference type="NCBI Taxonomy" id="9764"/>
    <lineage>
        <taxon>Eukaryota</taxon>
        <taxon>Metazoa</taxon>
        <taxon>Chordata</taxon>
        <taxon>Craniata</taxon>
        <taxon>Vertebrata</taxon>
        <taxon>Euteleostomi</taxon>
        <taxon>Mammalia</taxon>
        <taxon>Eutheria</taxon>
        <taxon>Laurasiatheria</taxon>
        <taxon>Artiodactyla</taxon>
        <taxon>Whippomorpha</taxon>
        <taxon>Cetacea</taxon>
        <taxon>Mysticeti</taxon>
        <taxon>Eschrichtiidae</taxon>
        <taxon>Eschrichtius</taxon>
    </lineage>
</organism>
<dbReference type="AlphaFoldDB" id="A0AB34GQ53"/>
<gene>
    <name evidence="1" type="ORF">J1605_011312</name>
</gene>
<evidence type="ECO:0000313" key="2">
    <source>
        <dbReference type="Proteomes" id="UP001159641"/>
    </source>
</evidence>
<keyword evidence="2" id="KW-1185">Reference proteome</keyword>
<sequence length="110" mass="12062">MLSCQLVRASNLLSVKKDRRSDPVASLTFRGESPVAVAPVRPHHRLRAHRRVCRPGSGANSSPSHSFLPVSKDRNLREISVLSSAEGARRMQPSTINATVLRNFGKPEVP</sequence>
<dbReference type="Proteomes" id="UP001159641">
    <property type="component" value="Unassembled WGS sequence"/>
</dbReference>
<reference evidence="1 2" key="1">
    <citation type="submission" date="2022-11" db="EMBL/GenBank/DDBJ databases">
        <title>Whole genome sequence of Eschrichtius robustus ER-17-0199.</title>
        <authorList>
            <person name="Bruniche-Olsen A."/>
            <person name="Black A.N."/>
            <person name="Fields C.J."/>
            <person name="Walden K."/>
            <person name="Dewoody J.A."/>
        </authorList>
    </citation>
    <scope>NUCLEOTIDE SEQUENCE [LARGE SCALE GENOMIC DNA]</scope>
    <source>
        <strain evidence="1">ER-17-0199</strain>
        <tissue evidence="1">Blubber</tissue>
    </source>
</reference>